<evidence type="ECO:0000259" key="5">
    <source>
        <dbReference type="Pfam" id="PF17675"/>
    </source>
</evidence>
<dbReference type="Gene3D" id="1.10.418.40">
    <property type="entry name" value="Autophagy protein 6/Beclin 1"/>
    <property type="match status" value="1"/>
</dbReference>
<evidence type="ECO:0000313" key="7">
    <source>
        <dbReference type="EMBL" id="JAS14510.1"/>
    </source>
</evidence>
<dbReference type="Pfam" id="PF04111">
    <property type="entry name" value="APG6"/>
    <property type="match status" value="1"/>
</dbReference>
<dbReference type="InterPro" id="IPR007243">
    <property type="entry name" value="Atg6/Beclin"/>
</dbReference>
<comment type="similarity">
    <text evidence="1">Belongs to the beclin family.</text>
</comment>
<reference evidence="7" key="1">
    <citation type="submission" date="2015-12" db="EMBL/GenBank/DDBJ databases">
        <title>De novo transcriptome assembly of four potential Pierce s Disease insect vectors from Arizona vineyards.</title>
        <authorList>
            <person name="Tassone E.E."/>
        </authorList>
    </citation>
    <scope>NUCLEOTIDE SEQUENCE</scope>
</reference>
<dbReference type="PANTHER" id="PTHR12768">
    <property type="entry name" value="BECLIN 1"/>
    <property type="match status" value="1"/>
</dbReference>
<dbReference type="GO" id="GO:0043548">
    <property type="term" value="F:phosphatidylinositol 3-kinase binding"/>
    <property type="evidence" value="ECO:0007669"/>
    <property type="project" value="TreeGrafter"/>
</dbReference>
<dbReference type="EMBL" id="GEDC01022788">
    <property type="protein sequence ID" value="JAS14510.1"/>
    <property type="molecule type" value="Transcribed_RNA"/>
</dbReference>
<dbReference type="AlphaFoldDB" id="A0A1B6CM36"/>
<dbReference type="PANTHER" id="PTHR12768:SF4">
    <property type="entry name" value="BECLIN-1"/>
    <property type="match status" value="1"/>
</dbReference>
<name>A0A1B6CM36_9HEMI</name>
<sequence>MVDNKTNVQFVCQRCLQPLKLDQSLVNLGEHTIAELSMPIFSNPDVDLESQAASLDHIVPAYRFSESGNGSNGFTLVSGGDMKDTGGSLSHHMKVTASLFDMVSANSEVDHPLCEECTDMLLDLMDQQLRLSLDEWEDYSQFLKRLESEGSDEGLDVLTAELQSLKIEEERLKVELEALKEEEKAMERDMALQEKERERLEREENRYWKEYSRHRKDYMVNEDEMQSLDCQLAYAKSQLEKLKKTNVFNATFHIWHSGHFGTINNFRLGRLPSAPVDWSEINAAWGQTALLLTALARKMNLTFERYRLVPYGNHSYIEVLCEHKELPLYGSGGFRFLWDTKFDAAMVAFLDCLQQFKEAAEKGDSGFCLPYRMDKGKIEDLSTGISYSVKIQFNSEEQWTKALKYLLTNLKWGLAWVSSQFTKEQID</sequence>
<evidence type="ECO:0000313" key="6">
    <source>
        <dbReference type="EMBL" id="JAS08355.1"/>
    </source>
</evidence>
<dbReference type="GO" id="GO:0000423">
    <property type="term" value="P:mitophagy"/>
    <property type="evidence" value="ECO:0007669"/>
    <property type="project" value="TreeGrafter"/>
</dbReference>
<keyword evidence="2 3" id="KW-0175">Coiled coil</keyword>
<dbReference type="EMBL" id="GEDC01028943">
    <property type="protein sequence ID" value="JAS08355.1"/>
    <property type="molecule type" value="Transcribed_RNA"/>
</dbReference>
<feature type="domain" description="Atg6 BARA" evidence="4">
    <location>
        <begin position="242"/>
        <end position="419"/>
    </location>
</feature>
<dbReference type="GO" id="GO:0034271">
    <property type="term" value="C:phosphatidylinositol 3-kinase complex, class III, type I"/>
    <property type="evidence" value="ECO:0007669"/>
    <property type="project" value="TreeGrafter"/>
</dbReference>
<accession>A0A1B6CM36</accession>
<feature type="domain" description="Atg6/beclin coiled-coil" evidence="5">
    <location>
        <begin position="112"/>
        <end position="239"/>
    </location>
</feature>
<feature type="coiled-coil region" evidence="3">
    <location>
        <begin position="155"/>
        <end position="245"/>
    </location>
</feature>
<dbReference type="InterPro" id="IPR038274">
    <property type="entry name" value="Atg6/Beclin_C_sf"/>
</dbReference>
<evidence type="ECO:0000256" key="3">
    <source>
        <dbReference type="SAM" id="Coils"/>
    </source>
</evidence>
<organism evidence="7">
    <name type="scientific">Clastoptera arizonana</name>
    <name type="common">Arizona spittle bug</name>
    <dbReference type="NCBI Taxonomy" id="38151"/>
    <lineage>
        <taxon>Eukaryota</taxon>
        <taxon>Metazoa</taxon>
        <taxon>Ecdysozoa</taxon>
        <taxon>Arthropoda</taxon>
        <taxon>Hexapoda</taxon>
        <taxon>Insecta</taxon>
        <taxon>Pterygota</taxon>
        <taxon>Neoptera</taxon>
        <taxon>Paraneoptera</taxon>
        <taxon>Hemiptera</taxon>
        <taxon>Auchenorrhyncha</taxon>
        <taxon>Cercopoidea</taxon>
        <taxon>Clastopteridae</taxon>
        <taxon>Clastoptera</taxon>
    </lineage>
</organism>
<evidence type="ECO:0000259" key="4">
    <source>
        <dbReference type="Pfam" id="PF04111"/>
    </source>
</evidence>
<dbReference type="Pfam" id="PF17675">
    <property type="entry name" value="APG6_N"/>
    <property type="match status" value="1"/>
</dbReference>
<evidence type="ECO:0008006" key="8">
    <source>
        <dbReference type="Google" id="ProtNLM"/>
    </source>
</evidence>
<dbReference type="FunFam" id="1.10.418.40:FF:000001">
    <property type="entry name" value="beclin-1 isoform X1"/>
    <property type="match status" value="1"/>
</dbReference>
<dbReference type="InterPro" id="IPR041691">
    <property type="entry name" value="Atg6/beclin_CC"/>
</dbReference>
<dbReference type="GO" id="GO:0045324">
    <property type="term" value="P:late endosome to vacuole transport"/>
    <property type="evidence" value="ECO:0007669"/>
    <property type="project" value="TreeGrafter"/>
</dbReference>
<dbReference type="GO" id="GO:0030674">
    <property type="term" value="F:protein-macromolecule adaptor activity"/>
    <property type="evidence" value="ECO:0007669"/>
    <property type="project" value="TreeGrafter"/>
</dbReference>
<dbReference type="GO" id="GO:0000045">
    <property type="term" value="P:autophagosome assembly"/>
    <property type="evidence" value="ECO:0007669"/>
    <property type="project" value="TreeGrafter"/>
</dbReference>
<dbReference type="GO" id="GO:0034272">
    <property type="term" value="C:phosphatidylinositol 3-kinase complex, class III, type II"/>
    <property type="evidence" value="ECO:0007669"/>
    <property type="project" value="TreeGrafter"/>
</dbReference>
<dbReference type="GO" id="GO:0000407">
    <property type="term" value="C:phagophore assembly site"/>
    <property type="evidence" value="ECO:0007669"/>
    <property type="project" value="TreeGrafter"/>
</dbReference>
<gene>
    <name evidence="6" type="ORF">g.31258</name>
    <name evidence="7" type="ORF">g.31260</name>
</gene>
<dbReference type="GO" id="GO:0006995">
    <property type="term" value="P:cellular response to nitrogen starvation"/>
    <property type="evidence" value="ECO:0007669"/>
    <property type="project" value="TreeGrafter"/>
</dbReference>
<evidence type="ECO:0000256" key="1">
    <source>
        <dbReference type="ARBA" id="ARBA00005965"/>
    </source>
</evidence>
<evidence type="ECO:0000256" key="2">
    <source>
        <dbReference type="ARBA" id="ARBA00023054"/>
    </source>
</evidence>
<proteinExistence type="inferred from homology"/>
<dbReference type="InterPro" id="IPR040455">
    <property type="entry name" value="Atg6_BARA"/>
</dbReference>
<protein>
    <recommendedName>
        <fullName evidence="8">Beclin-1-like protein</fullName>
    </recommendedName>
</protein>
<dbReference type="Gene3D" id="6.10.250.3110">
    <property type="match status" value="1"/>
</dbReference>